<protein>
    <recommendedName>
        <fullName evidence="10">Elongation of very long chain fatty acids protein</fullName>
        <ecNumber evidence="10">2.3.1.199</ecNumber>
    </recommendedName>
    <alternativeName>
        <fullName evidence="10">Very-long-chain 3-oxoacyl-CoA synthase</fullName>
    </alternativeName>
</protein>
<name>A0A2S2RAM9_9HEMI</name>
<dbReference type="EC" id="2.3.1.199" evidence="10"/>
<comment type="similarity">
    <text evidence="10">Belongs to the ELO family.</text>
</comment>
<feature type="transmembrane region" description="Helical" evidence="10">
    <location>
        <begin position="34"/>
        <end position="52"/>
    </location>
</feature>
<evidence type="ECO:0000256" key="6">
    <source>
        <dbReference type="ARBA" id="ARBA00022989"/>
    </source>
</evidence>
<evidence type="ECO:0000256" key="1">
    <source>
        <dbReference type="ARBA" id="ARBA00004141"/>
    </source>
</evidence>
<comment type="caution">
    <text evidence="10">Lacks conserved residue(s) required for the propagation of feature annotation.</text>
</comment>
<organism evidence="11">
    <name type="scientific">Sipha flava</name>
    <name type="common">yellow sugarcane aphid</name>
    <dbReference type="NCBI Taxonomy" id="143950"/>
    <lineage>
        <taxon>Eukaryota</taxon>
        <taxon>Metazoa</taxon>
        <taxon>Ecdysozoa</taxon>
        <taxon>Arthropoda</taxon>
        <taxon>Hexapoda</taxon>
        <taxon>Insecta</taxon>
        <taxon>Pterygota</taxon>
        <taxon>Neoptera</taxon>
        <taxon>Paraneoptera</taxon>
        <taxon>Hemiptera</taxon>
        <taxon>Sternorrhyncha</taxon>
        <taxon>Aphidomorpha</taxon>
        <taxon>Aphidoidea</taxon>
        <taxon>Aphididae</taxon>
        <taxon>Sipha</taxon>
    </lineage>
</organism>
<evidence type="ECO:0000256" key="4">
    <source>
        <dbReference type="ARBA" id="ARBA00022692"/>
    </source>
</evidence>
<reference evidence="11" key="1">
    <citation type="submission" date="2018-04" db="EMBL/GenBank/DDBJ databases">
        <title>Transcriptome assembly of Sipha flava.</title>
        <authorList>
            <person name="Scully E.D."/>
            <person name="Geib S.M."/>
            <person name="Palmer N.A."/>
            <person name="Koch K."/>
            <person name="Bradshaw J."/>
            <person name="Heng-Moss T."/>
            <person name="Sarath G."/>
        </authorList>
    </citation>
    <scope>NUCLEOTIDE SEQUENCE</scope>
</reference>
<dbReference type="AlphaFoldDB" id="A0A2S2RAM9"/>
<keyword evidence="7 10" id="KW-0443">Lipid metabolism</keyword>
<dbReference type="InterPro" id="IPR002076">
    <property type="entry name" value="ELO_fam"/>
</dbReference>
<dbReference type="Pfam" id="PF01151">
    <property type="entry name" value="ELO"/>
    <property type="match status" value="1"/>
</dbReference>
<dbReference type="PANTHER" id="PTHR11157:SF12">
    <property type="entry name" value="ELONGATION OF VERY LONG CHAIN FATTY ACIDS PROTEIN 4"/>
    <property type="match status" value="1"/>
</dbReference>
<gene>
    <name evidence="11" type="primary">ELOVL4_8</name>
    <name evidence="11" type="ORF">g.74774</name>
</gene>
<keyword evidence="4 10" id="KW-0812">Transmembrane</keyword>
<dbReference type="GO" id="GO:0034626">
    <property type="term" value="P:fatty acid elongation, polyunsaturated fatty acid"/>
    <property type="evidence" value="ECO:0007669"/>
    <property type="project" value="TreeGrafter"/>
</dbReference>
<keyword evidence="2 10" id="KW-0444">Lipid biosynthesis</keyword>
<comment type="catalytic activity">
    <reaction evidence="10">
        <text>a very-long-chain acyl-CoA + malonyl-CoA + H(+) = a very-long-chain 3-oxoacyl-CoA + CO2 + CoA</text>
        <dbReference type="Rhea" id="RHEA:32727"/>
        <dbReference type="ChEBI" id="CHEBI:15378"/>
        <dbReference type="ChEBI" id="CHEBI:16526"/>
        <dbReference type="ChEBI" id="CHEBI:57287"/>
        <dbReference type="ChEBI" id="CHEBI:57384"/>
        <dbReference type="ChEBI" id="CHEBI:90725"/>
        <dbReference type="ChEBI" id="CHEBI:90736"/>
        <dbReference type="EC" id="2.3.1.199"/>
    </reaction>
</comment>
<accession>A0A2S2RAM9</accession>
<dbReference type="OrthoDB" id="434092at2759"/>
<evidence type="ECO:0000256" key="9">
    <source>
        <dbReference type="ARBA" id="ARBA00023160"/>
    </source>
</evidence>
<comment type="subcellular location">
    <subcellularLocation>
        <location evidence="1">Membrane</location>
        <topology evidence="1">Multi-pass membrane protein</topology>
    </subcellularLocation>
</comment>
<evidence type="ECO:0000256" key="5">
    <source>
        <dbReference type="ARBA" id="ARBA00022832"/>
    </source>
</evidence>
<dbReference type="GO" id="GO:0009922">
    <property type="term" value="F:fatty acid elongase activity"/>
    <property type="evidence" value="ECO:0007669"/>
    <property type="project" value="UniProtKB-EC"/>
</dbReference>
<evidence type="ECO:0000313" key="11">
    <source>
        <dbReference type="EMBL" id="MBY87091.1"/>
    </source>
</evidence>
<dbReference type="GO" id="GO:0030148">
    <property type="term" value="P:sphingolipid biosynthetic process"/>
    <property type="evidence" value="ECO:0007669"/>
    <property type="project" value="TreeGrafter"/>
</dbReference>
<keyword evidence="3 10" id="KW-0808">Transferase</keyword>
<dbReference type="GO" id="GO:0019367">
    <property type="term" value="P:fatty acid elongation, saturated fatty acid"/>
    <property type="evidence" value="ECO:0007669"/>
    <property type="project" value="TreeGrafter"/>
</dbReference>
<evidence type="ECO:0000256" key="10">
    <source>
        <dbReference type="RuleBase" id="RU361115"/>
    </source>
</evidence>
<dbReference type="GO" id="GO:0042761">
    <property type="term" value="P:very long-chain fatty acid biosynthetic process"/>
    <property type="evidence" value="ECO:0007669"/>
    <property type="project" value="TreeGrafter"/>
</dbReference>
<sequence>MNYTLPITEKINEFYQWSLSISDDRTKGWLMIDSPAPTIIYTVIYFIIVGLGPRYMKNRKPFKLTFILIQYNVFMTLLNLYIAIEVCRIILPFEITVPN</sequence>
<dbReference type="PANTHER" id="PTHR11157">
    <property type="entry name" value="FATTY ACID ACYL TRANSFERASE-RELATED"/>
    <property type="match status" value="1"/>
</dbReference>
<feature type="transmembrane region" description="Helical" evidence="10">
    <location>
        <begin position="64"/>
        <end position="84"/>
    </location>
</feature>
<dbReference type="GO" id="GO:0005789">
    <property type="term" value="C:endoplasmic reticulum membrane"/>
    <property type="evidence" value="ECO:0007669"/>
    <property type="project" value="TreeGrafter"/>
</dbReference>
<evidence type="ECO:0000256" key="7">
    <source>
        <dbReference type="ARBA" id="ARBA00023098"/>
    </source>
</evidence>
<evidence type="ECO:0000256" key="2">
    <source>
        <dbReference type="ARBA" id="ARBA00022516"/>
    </source>
</evidence>
<keyword evidence="5 10" id="KW-0276">Fatty acid metabolism</keyword>
<proteinExistence type="inferred from homology"/>
<keyword evidence="6 10" id="KW-1133">Transmembrane helix</keyword>
<evidence type="ECO:0000256" key="3">
    <source>
        <dbReference type="ARBA" id="ARBA00022679"/>
    </source>
</evidence>
<dbReference type="GO" id="GO:0034625">
    <property type="term" value="P:fatty acid elongation, monounsaturated fatty acid"/>
    <property type="evidence" value="ECO:0007669"/>
    <property type="project" value="TreeGrafter"/>
</dbReference>
<dbReference type="EMBL" id="GGMS01017888">
    <property type="protein sequence ID" value="MBY87091.1"/>
    <property type="molecule type" value="Transcribed_RNA"/>
</dbReference>
<evidence type="ECO:0000256" key="8">
    <source>
        <dbReference type="ARBA" id="ARBA00023136"/>
    </source>
</evidence>
<keyword evidence="8 10" id="KW-0472">Membrane</keyword>
<keyword evidence="9 10" id="KW-0275">Fatty acid biosynthesis</keyword>